<sequence>MLTFAPLLLLVPVPQAPPCLGSPQDVVPLSSSVPGYSLRLVRVAGPRALTLGESVDAAGAPSVHIDTYEAAPQNLLWAAQSSITLPGRLSPSSGFGRTFDLDGDRAAFAIFDSGQRSLVILERDASGAWAIDDIVPSATHRIEHVRLSGERVAMGVDTAARIEIWADAPSGWVLDGVIQEDPGSVLNFTTEFDLEGDRLVSNARGWGLETYRRQAAGSWVRESNAPNAGGYYLDPWFEPAFFASGRWAQVVWQPGTNTAAGIGFWRVSQDGLPTRSIFDGVMLYSDLPYPRVITESGAFDRGTLVAPSRFNGCTSSTSGLEPGLAVIRVGAGDVPRLEGSLCFRTGASPQDSLVEFDYGGGALAATVRLIGSTQPSIVRFWSLLGADDDRNANCEYDGFEIALDPLLDRNLNGILDATEIRGSTDCVPVQPNTSGSIASLEVIGTEFHPTTDLAASVRGLPANSFGFLAVARTPQPVGPFGLYGLCIGSGPISAFGRYPAFQADAQGNAWAALPSTAFQGPAHVPGDTWGWQYIYRDGSGFGTGPAVRVTLR</sequence>
<dbReference type="RefSeq" id="WP_145194218.1">
    <property type="nucleotide sequence ID" value="NZ_CP036434.1"/>
</dbReference>
<reference evidence="1 2" key="1">
    <citation type="submission" date="2019-02" db="EMBL/GenBank/DDBJ databases">
        <title>Deep-cultivation of Planctomycetes and their phenomic and genomic characterization uncovers novel biology.</title>
        <authorList>
            <person name="Wiegand S."/>
            <person name="Jogler M."/>
            <person name="Boedeker C."/>
            <person name="Pinto D."/>
            <person name="Vollmers J."/>
            <person name="Rivas-Marin E."/>
            <person name="Kohn T."/>
            <person name="Peeters S.H."/>
            <person name="Heuer A."/>
            <person name="Rast P."/>
            <person name="Oberbeckmann S."/>
            <person name="Bunk B."/>
            <person name="Jeske O."/>
            <person name="Meyerdierks A."/>
            <person name="Storesund J.E."/>
            <person name="Kallscheuer N."/>
            <person name="Luecker S."/>
            <person name="Lage O.M."/>
            <person name="Pohl T."/>
            <person name="Merkel B.J."/>
            <person name="Hornburger P."/>
            <person name="Mueller R.-W."/>
            <person name="Bruemmer F."/>
            <person name="Labrenz M."/>
            <person name="Spormann A.M."/>
            <person name="Op den Camp H."/>
            <person name="Overmann J."/>
            <person name="Amann R."/>
            <person name="Jetten M.S.M."/>
            <person name="Mascher T."/>
            <person name="Medema M.H."/>
            <person name="Devos D.P."/>
            <person name="Kaster A.-K."/>
            <person name="Ovreas L."/>
            <person name="Rohde M."/>
            <person name="Galperin M.Y."/>
            <person name="Jogler C."/>
        </authorList>
    </citation>
    <scope>NUCLEOTIDE SEQUENCE [LARGE SCALE GENOMIC DNA]</scope>
    <source>
        <strain evidence="1 2">Poly30</strain>
    </source>
</reference>
<proteinExistence type="predicted"/>
<gene>
    <name evidence="1" type="ORF">Poly30_02640</name>
</gene>
<name>A0A518EL49_9BACT</name>
<dbReference type="Proteomes" id="UP000320390">
    <property type="component" value="Chromosome"/>
</dbReference>
<accession>A0A518EL49</accession>
<dbReference type="EMBL" id="CP036434">
    <property type="protein sequence ID" value="QDV04771.1"/>
    <property type="molecule type" value="Genomic_DNA"/>
</dbReference>
<keyword evidence="2" id="KW-1185">Reference proteome</keyword>
<dbReference type="AlphaFoldDB" id="A0A518EL49"/>
<organism evidence="1 2">
    <name type="scientific">Saltatorellus ferox</name>
    <dbReference type="NCBI Taxonomy" id="2528018"/>
    <lineage>
        <taxon>Bacteria</taxon>
        <taxon>Pseudomonadati</taxon>
        <taxon>Planctomycetota</taxon>
        <taxon>Planctomycetia</taxon>
        <taxon>Planctomycetia incertae sedis</taxon>
        <taxon>Saltatorellus</taxon>
    </lineage>
</organism>
<evidence type="ECO:0000313" key="2">
    <source>
        <dbReference type="Proteomes" id="UP000320390"/>
    </source>
</evidence>
<protein>
    <submittedName>
        <fullName evidence="1">Uncharacterized protein</fullName>
    </submittedName>
</protein>
<evidence type="ECO:0000313" key="1">
    <source>
        <dbReference type="EMBL" id="QDV04771.1"/>
    </source>
</evidence>